<evidence type="ECO:0000256" key="1">
    <source>
        <dbReference type="ARBA" id="ARBA00023015"/>
    </source>
</evidence>
<dbReference type="PROSITE" id="PS50987">
    <property type="entry name" value="HTH_ARSR_2"/>
    <property type="match status" value="1"/>
</dbReference>
<dbReference type="EMBL" id="QBMC01000159">
    <property type="protein sequence ID" value="PZO12102.1"/>
    <property type="molecule type" value="Genomic_DNA"/>
</dbReference>
<comment type="caution">
    <text evidence="5">The sequence shown here is derived from an EMBL/GenBank/DDBJ whole genome shotgun (WGS) entry which is preliminary data.</text>
</comment>
<organism evidence="5 6">
    <name type="scientific">Leptolyngbya foveolarum</name>
    <dbReference type="NCBI Taxonomy" id="47253"/>
    <lineage>
        <taxon>Bacteria</taxon>
        <taxon>Bacillati</taxon>
        <taxon>Cyanobacteriota</taxon>
        <taxon>Cyanophyceae</taxon>
        <taxon>Leptolyngbyales</taxon>
        <taxon>Leptolyngbyaceae</taxon>
        <taxon>Leptolyngbya group</taxon>
        <taxon>Leptolyngbya</taxon>
    </lineage>
</organism>
<evidence type="ECO:0000313" key="6">
    <source>
        <dbReference type="Proteomes" id="UP000249354"/>
    </source>
</evidence>
<dbReference type="Gene3D" id="1.10.10.10">
    <property type="entry name" value="Winged helix-like DNA-binding domain superfamily/Winged helix DNA-binding domain"/>
    <property type="match status" value="1"/>
</dbReference>
<proteinExistence type="predicted"/>
<dbReference type="PRINTS" id="PR00778">
    <property type="entry name" value="HTHARSR"/>
</dbReference>
<evidence type="ECO:0000259" key="4">
    <source>
        <dbReference type="PROSITE" id="PS50987"/>
    </source>
</evidence>
<dbReference type="InterPro" id="IPR036390">
    <property type="entry name" value="WH_DNA-bd_sf"/>
</dbReference>
<keyword evidence="3" id="KW-0804">Transcription</keyword>
<sequence length="98" mass="10856">MLPVNCADQLKIIANSTRLAVLELLWESPKRVAEINQVIKVEQSLLSHHLKTLRKAGFLISEQTGKGRLYRLSPAVEVIDVNGLKSKGLNLGCCILCF</sequence>
<dbReference type="InterPro" id="IPR036388">
    <property type="entry name" value="WH-like_DNA-bd_sf"/>
</dbReference>
<dbReference type="NCBIfam" id="NF033788">
    <property type="entry name" value="HTH_metalloreg"/>
    <property type="match status" value="1"/>
</dbReference>
<dbReference type="InterPro" id="IPR011991">
    <property type="entry name" value="ArsR-like_HTH"/>
</dbReference>
<reference evidence="6" key="1">
    <citation type="submission" date="2018-04" db="EMBL/GenBank/DDBJ databases">
        <authorList>
            <person name="Cornet L."/>
        </authorList>
    </citation>
    <scope>NUCLEOTIDE SEQUENCE [LARGE SCALE GENOMIC DNA]</scope>
</reference>
<dbReference type="InterPro" id="IPR001845">
    <property type="entry name" value="HTH_ArsR_DNA-bd_dom"/>
</dbReference>
<dbReference type="GO" id="GO:0003700">
    <property type="term" value="F:DNA-binding transcription factor activity"/>
    <property type="evidence" value="ECO:0007669"/>
    <property type="project" value="InterPro"/>
</dbReference>
<dbReference type="Pfam" id="PF01022">
    <property type="entry name" value="HTH_5"/>
    <property type="match status" value="1"/>
</dbReference>
<dbReference type="CDD" id="cd00090">
    <property type="entry name" value="HTH_ARSR"/>
    <property type="match status" value="1"/>
</dbReference>
<feature type="domain" description="HTH arsR-type" evidence="4">
    <location>
        <begin position="1"/>
        <end position="91"/>
    </location>
</feature>
<dbReference type="AlphaFoldDB" id="A0A2W4TT35"/>
<evidence type="ECO:0000313" key="5">
    <source>
        <dbReference type="EMBL" id="PZO12102.1"/>
    </source>
</evidence>
<evidence type="ECO:0000256" key="2">
    <source>
        <dbReference type="ARBA" id="ARBA00023125"/>
    </source>
</evidence>
<name>A0A2W4TT35_9CYAN</name>
<keyword evidence="2" id="KW-0238">DNA-binding</keyword>
<dbReference type="SUPFAM" id="SSF46785">
    <property type="entry name" value="Winged helix' DNA-binding domain"/>
    <property type="match status" value="1"/>
</dbReference>
<keyword evidence="1" id="KW-0805">Transcription regulation</keyword>
<evidence type="ECO:0000256" key="3">
    <source>
        <dbReference type="ARBA" id="ARBA00023163"/>
    </source>
</evidence>
<dbReference type="PANTHER" id="PTHR43132:SF2">
    <property type="entry name" value="ARSENICAL RESISTANCE OPERON REPRESSOR ARSR-RELATED"/>
    <property type="match status" value="1"/>
</dbReference>
<gene>
    <name evidence="5" type="ORF">DCF25_18215</name>
</gene>
<protein>
    <submittedName>
        <fullName evidence="5">ArsR family transcriptional regulator</fullName>
    </submittedName>
</protein>
<dbReference type="Proteomes" id="UP000249354">
    <property type="component" value="Unassembled WGS sequence"/>
</dbReference>
<reference evidence="5 6" key="2">
    <citation type="submission" date="2018-06" db="EMBL/GenBank/DDBJ databases">
        <title>Metagenomic assembly of (sub)arctic Cyanobacteria and their associated microbiome from non-axenic cultures.</title>
        <authorList>
            <person name="Baurain D."/>
        </authorList>
    </citation>
    <scope>NUCLEOTIDE SEQUENCE [LARGE SCALE GENOMIC DNA]</scope>
    <source>
        <strain evidence="5">ULC129bin1</strain>
    </source>
</reference>
<dbReference type="PANTHER" id="PTHR43132">
    <property type="entry name" value="ARSENICAL RESISTANCE OPERON REPRESSOR ARSR-RELATED"/>
    <property type="match status" value="1"/>
</dbReference>
<dbReference type="InterPro" id="IPR051011">
    <property type="entry name" value="Metal_resp_trans_reg"/>
</dbReference>
<accession>A0A2W4TT35</accession>
<dbReference type="SMART" id="SM00418">
    <property type="entry name" value="HTH_ARSR"/>
    <property type="match status" value="1"/>
</dbReference>
<dbReference type="GO" id="GO:0003677">
    <property type="term" value="F:DNA binding"/>
    <property type="evidence" value="ECO:0007669"/>
    <property type="project" value="UniProtKB-KW"/>
</dbReference>